<dbReference type="AlphaFoldDB" id="A0A0D2JNC9"/>
<gene>
    <name evidence="1" type="ORF">X474_26890</name>
</gene>
<dbReference type="InParanoid" id="A0A0D2JNC9"/>
<sequence>MKNKQGLKDPACFIYGLCQSPGGLWQQAIEAPPRERPVGREN</sequence>
<dbReference type="Proteomes" id="UP000032233">
    <property type="component" value="Unassembled WGS sequence"/>
</dbReference>
<keyword evidence="2" id="KW-1185">Reference proteome</keyword>
<protein>
    <submittedName>
        <fullName evidence="1">Uncharacterized protein</fullName>
    </submittedName>
</protein>
<organism evidence="1 2">
    <name type="scientific">Dethiosulfatarculus sandiegensis</name>
    <dbReference type="NCBI Taxonomy" id="1429043"/>
    <lineage>
        <taxon>Bacteria</taxon>
        <taxon>Pseudomonadati</taxon>
        <taxon>Thermodesulfobacteriota</taxon>
        <taxon>Desulfarculia</taxon>
        <taxon>Desulfarculales</taxon>
        <taxon>Desulfarculaceae</taxon>
        <taxon>Dethiosulfatarculus</taxon>
    </lineage>
</organism>
<dbReference type="EMBL" id="AZAC01000078">
    <property type="protein sequence ID" value="KIX10990.1"/>
    <property type="molecule type" value="Genomic_DNA"/>
</dbReference>
<reference evidence="1 2" key="1">
    <citation type="submission" date="2013-11" db="EMBL/GenBank/DDBJ databases">
        <title>Metagenomic analysis of a methanogenic consortium involved in long chain n-alkane degradation.</title>
        <authorList>
            <person name="Davidova I.A."/>
            <person name="Callaghan A.V."/>
            <person name="Wawrik B."/>
            <person name="Pruitt S."/>
            <person name="Marks C."/>
            <person name="Duncan K.E."/>
            <person name="Suflita J.M."/>
        </authorList>
    </citation>
    <scope>NUCLEOTIDE SEQUENCE [LARGE SCALE GENOMIC DNA]</scope>
    <source>
        <strain evidence="1 2">SPR</strain>
    </source>
</reference>
<name>A0A0D2JNC9_9BACT</name>
<evidence type="ECO:0000313" key="2">
    <source>
        <dbReference type="Proteomes" id="UP000032233"/>
    </source>
</evidence>
<evidence type="ECO:0000313" key="1">
    <source>
        <dbReference type="EMBL" id="KIX10990.1"/>
    </source>
</evidence>
<comment type="caution">
    <text evidence="1">The sequence shown here is derived from an EMBL/GenBank/DDBJ whole genome shotgun (WGS) entry which is preliminary data.</text>
</comment>
<proteinExistence type="predicted"/>
<accession>A0A0D2JNC9</accession>